<dbReference type="SMART" id="SM00248">
    <property type="entry name" value="ANK"/>
    <property type="match status" value="6"/>
</dbReference>
<dbReference type="PROSITE" id="PS51382">
    <property type="entry name" value="SPX"/>
    <property type="match status" value="1"/>
</dbReference>
<dbReference type="Gene3D" id="3.20.20.190">
    <property type="entry name" value="Phosphatidylinositol (PI) phosphodiesterase"/>
    <property type="match status" value="1"/>
</dbReference>
<dbReference type="CDD" id="cd14484">
    <property type="entry name" value="SPX_GDE1_like"/>
    <property type="match status" value="1"/>
</dbReference>
<organism evidence="9 10">
    <name type="scientific">Pochonia chlamydosporia 170</name>
    <dbReference type="NCBI Taxonomy" id="1380566"/>
    <lineage>
        <taxon>Eukaryota</taxon>
        <taxon>Fungi</taxon>
        <taxon>Dikarya</taxon>
        <taxon>Ascomycota</taxon>
        <taxon>Pezizomycotina</taxon>
        <taxon>Sordariomycetes</taxon>
        <taxon>Hypocreomycetidae</taxon>
        <taxon>Hypocreales</taxon>
        <taxon>Clavicipitaceae</taxon>
        <taxon>Pochonia</taxon>
    </lineage>
</organism>
<dbReference type="Pfam" id="PF03105">
    <property type="entry name" value="SPX"/>
    <property type="match status" value="1"/>
</dbReference>
<feature type="domain" description="SPX" evidence="7">
    <location>
        <begin position="658"/>
        <end position="805"/>
    </location>
</feature>
<dbReference type="Pfam" id="PF12796">
    <property type="entry name" value="Ank_2"/>
    <property type="match status" value="1"/>
</dbReference>
<accession>A0A179F6J1</accession>
<feature type="repeat" description="ANK" evidence="4">
    <location>
        <begin position="1185"/>
        <end position="1217"/>
    </location>
</feature>
<proteinExistence type="predicted"/>
<evidence type="ECO:0000313" key="10">
    <source>
        <dbReference type="Proteomes" id="UP000078397"/>
    </source>
</evidence>
<dbReference type="Proteomes" id="UP000078397">
    <property type="component" value="Unassembled WGS sequence"/>
</dbReference>
<feature type="region of interest" description="Disordered" evidence="6">
    <location>
        <begin position="1797"/>
        <end position="1822"/>
    </location>
</feature>
<dbReference type="InterPro" id="IPR011990">
    <property type="entry name" value="TPR-like_helical_dom_sf"/>
</dbReference>
<evidence type="ECO:0000256" key="2">
    <source>
        <dbReference type="ARBA" id="ARBA00022801"/>
    </source>
</evidence>
<dbReference type="Gene3D" id="1.25.40.20">
    <property type="entry name" value="Ankyrin repeat-containing domain"/>
    <property type="match status" value="2"/>
</dbReference>
<dbReference type="InterPro" id="IPR004331">
    <property type="entry name" value="SPX_dom"/>
</dbReference>
<dbReference type="InterPro" id="IPR030395">
    <property type="entry name" value="GP_PDE_dom"/>
</dbReference>
<dbReference type="STRING" id="1380566.A0A179F6J1"/>
<evidence type="ECO:0000256" key="4">
    <source>
        <dbReference type="PROSITE-ProRule" id="PRU00023"/>
    </source>
</evidence>
<evidence type="ECO:0000256" key="5">
    <source>
        <dbReference type="SAM" id="Coils"/>
    </source>
</evidence>
<dbReference type="InterPro" id="IPR036770">
    <property type="entry name" value="Ankyrin_rpt-contain_sf"/>
</dbReference>
<reference evidence="9 10" key="1">
    <citation type="journal article" date="2016" name="PLoS Pathog.">
        <title>Biosynthesis of antibiotic leucinostatins in bio-control fungus Purpureocillium lilacinum and their inhibition on phytophthora revealed by genome mining.</title>
        <authorList>
            <person name="Wang G."/>
            <person name="Liu Z."/>
            <person name="Lin R."/>
            <person name="Li E."/>
            <person name="Mao Z."/>
            <person name="Ling J."/>
            <person name="Yang Y."/>
            <person name="Yin W.B."/>
            <person name="Xie B."/>
        </authorList>
    </citation>
    <scope>NUCLEOTIDE SEQUENCE [LARGE SCALE GENOMIC DNA]</scope>
    <source>
        <strain evidence="9">170</strain>
    </source>
</reference>
<keyword evidence="3 4" id="KW-0040">ANK repeat</keyword>
<name>A0A179F6J1_METCM</name>
<feature type="region of interest" description="Disordered" evidence="6">
    <location>
        <begin position="1253"/>
        <end position="1283"/>
    </location>
</feature>
<feature type="region of interest" description="Disordered" evidence="6">
    <location>
        <begin position="1546"/>
        <end position="1583"/>
    </location>
</feature>
<dbReference type="PANTHER" id="PTHR22958:SF1">
    <property type="entry name" value="GLYCEROPHOSPHOCHOLINE PHOSPHODIESTERASE GPCPD1"/>
    <property type="match status" value="1"/>
</dbReference>
<feature type="compositionally biased region" description="Polar residues" evidence="6">
    <location>
        <begin position="1797"/>
        <end position="1810"/>
    </location>
</feature>
<dbReference type="Pfam" id="PF03009">
    <property type="entry name" value="GDPD"/>
    <property type="match status" value="1"/>
</dbReference>
<dbReference type="RefSeq" id="XP_018138831.2">
    <property type="nucleotide sequence ID" value="XM_018281766.2"/>
</dbReference>
<keyword evidence="5" id="KW-0175">Coiled coil</keyword>
<gene>
    <name evidence="9" type="ORF">VFPPC_02048</name>
</gene>
<dbReference type="PROSITE" id="PS50088">
    <property type="entry name" value="ANK_REPEAT"/>
    <property type="match status" value="2"/>
</dbReference>
<comment type="caution">
    <text evidence="9">The sequence shown here is derived from an EMBL/GenBank/DDBJ whole genome shotgun (WGS) entry which is preliminary data.</text>
</comment>
<keyword evidence="10" id="KW-1185">Reference proteome</keyword>
<sequence length="1822" mass="202570">MQSLWARAGQAHRCGCRACSTAIGAARRRATGAAGQRKATFAEIFTACYSSVFATAAIVDAVRKDERRRELDRQLEEARRELSELQGRCSSSVSTTEANGSDLSIHQMDALWKSLKAIYRNRPFMKEIDKPATIAASELVADLKEDFYNTLGEPSLRRSRQINYEQLERAIMVEERDERISFRESLNQTQLLRETRSIEYLVQQLLDRAEIFDNGSTSSPAFDEAKGLTAKGYPNFSFRSVDPEKATRNTAALNSQIRSLIETKGLSWKEKIGRVCYNLLVSAHPPDMHTYNTLIVAFDKSGHHAFSDALVYSFFHRRLLKPTPSTFTAILNHYKVTQNHGQFLRALACLTGLDGKSGGKMGRRHLKDIEHWGMEKWAANSKLRTRTGNWVWEHVPLNVPLVETILNGLLHFKLFDEAASFFVSCLRSGVELSTNAVKQLFDECVTALDWRAAVRLVRGLSNSQKKWELLLSLEDDNTAAYLVGRVFALIDLCGLGQHSPQPSETGLANLDISGPKFQRLLESLAKANLLLPEIYSGSFQTPTEAENSQLTISKSRLLQLESMWKEYEFVRKTTLSIESKLLYPEFSSTFRESMAMYIGTGAVEKSQALTRELEGELVPTGPLSRRLNRAGSGDQVVEDADLVEEMETMTVEDRIEGNKGERQQETATPSTAVPEWAASYINYKGLKKLVKALAEKSRNGETVDPAELFFALDRNLEDVDSFYNKKFAEACRRLNILHNRYGRVPDVVATLDQDEVEEVMGALLELRTQLRNLQWFGEINRRGFVKITKKLDKKVPQISYQHRYISTKVDPKQFAKDGNITRLLAEINRWLSVLSDAQQVDDSTSDRSTRSLGRASAKAMLNLPQAQLDILDHAVRNDDVSSLKWGLTDANVASEAAVQTLLLNLLQRSISGRSRQCITYLLTQIKDLDEPDDINGRNCIHRLVIHIGRTKSAAQDEDSSAYPVPVGTQFTNRHLQPAVSSTLAVKAINTKESNLLSKEDEAVQLLLYLLDQLSESQHVALKSRDSFGRLPLHYAAQFGFVVVCQIIMKYMQDWNQFDAKDGIDAPEWHDNDGFAPLHLSVMGGHPLTTQALLQGENWQGSSEAKVQIRKTIQKSGASLALATKSNYEPIVQMLVDAGVDINWTDKTGETAMHIAARFGHEACARIILRGSDSQKADIEIAENSYSWTPLHVAAVDGSLSVVQLLVDAGADVSKPDASGWTAKEHATLRGHMDIARYLATHTNEEEAAARIAQGLQQSHPPENSSIDGRRSNVPNGSVSRPAEPVKTFGHRYLTNESLVLVSLGTMDIRKSTEAVHLDSVPLTEAHSTQLDTALSVVVSANGAQGDPTTIDLPVHEGISTEPVVFKTTDASKVKLLFDIIPTYSGSEKNKIGRAVALLSTVKPTIGSRRMNLQGDVCVPIMSSNLDVIGTVNFNFLVITPFYHPNMEITSRQTYWRKLSSTMLIGHRGLGKNLTSNKSLQLGENTLPSFIAAANLGAQYVEFDVQLTKDHVPVIYHDFLVSETGIDAPVHTLTLEQFLHINPDKARDRAHKNGLDRESLDDLPIRPRSSSFAPPKRSLSMGYAGTGNREMEERMKHTRDFKAKGYKANSRGNFIQAPFATLEDLFRQLPEEIGFNMELKYPMLHESEEHEMDTYAVELNSFCDTVLSKVYDLAENRHIIFSSFNPDICLCLSFKQPSIPILFLTDAGCSPVGDIRASSLQEAIRFASRWNLLGIVSAAEPLINSPRLVKVVKEIGLVCVSYGVLNNDPIMVQRQVKEGIDAVIVDSVLAIRKGLTSGESNATDGSNGSPTTEDELKLSVEAK</sequence>
<evidence type="ECO:0000256" key="3">
    <source>
        <dbReference type="ARBA" id="ARBA00023043"/>
    </source>
</evidence>
<dbReference type="Pfam" id="PF25329">
    <property type="entry name" value="C2_GDE1"/>
    <property type="match status" value="1"/>
</dbReference>
<dbReference type="PROSITE" id="PS51704">
    <property type="entry name" value="GP_PDE"/>
    <property type="match status" value="1"/>
</dbReference>
<dbReference type="GeneID" id="28845760"/>
<dbReference type="PRINTS" id="PR01415">
    <property type="entry name" value="ANKYRIN"/>
</dbReference>
<dbReference type="SUPFAM" id="SSF48403">
    <property type="entry name" value="Ankyrin repeat"/>
    <property type="match status" value="1"/>
</dbReference>
<dbReference type="GO" id="GO:0047389">
    <property type="term" value="F:glycerophosphocholine phosphodiesterase activity"/>
    <property type="evidence" value="ECO:0007669"/>
    <property type="project" value="TreeGrafter"/>
</dbReference>
<evidence type="ECO:0000313" key="9">
    <source>
        <dbReference type="EMBL" id="OAQ61022.2"/>
    </source>
</evidence>
<dbReference type="GO" id="GO:0046475">
    <property type="term" value="P:glycerophospholipid catabolic process"/>
    <property type="evidence" value="ECO:0007669"/>
    <property type="project" value="TreeGrafter"/>
</dbReference>
<feature type="repeat" description="ANK" evidence="4">
    <location>
        <begin position="1114"/>
        <end position="1146"/>
    </location>
</feature>
<dbReference type="OrthoDB" id="197419at2759"/>
<evidence type="ECO:0000256" key="6">
    <source>
        <dbReference type="SAM" id="MobiDB-lite"/>
    </source>
</evidence>
<dbReference type="SUPFAM" id="SSF51695">
    <property type="entry name" value="PLC-like phosphodiesterases"/>
    <property type="match status" value="1"/>
</dbReference>
<dbReference type="PROSITE" id="PS50297">
    <property type="entry name" value="ANK_REP_REGION"/>
    <property type="match status" value="1"/>
</dbReference>
<feature type="compositionally biased region" description="Basic and acidic residues" evidence="6">
    <location>
        <begin position="1813"/>
        <end position="1822"/>
    </location>
</feature>
<evidence type="ECO:0000259" key="8">
    <source>
        <dbReference type="PROSITE" id="PS51704"/>
    </source>
</evidence>
<dbReference type="InterPro" id="IPR057506">
    <property type="entry name" value="C2_GPCPD1"/>
</dbReference>
<keyword evidence="9" id="KW-0418">Kinase</keyword>
<dbReference type="GO" id="GO:0016301">
    <property type="term" value="F:kinase activity"/>
    <property type="evidence" value="ECO:0007669"/>
    <property type="project" value="UniProtKB-KW"/>
</dbReference>
<dbReference type="Gene3D" id="1.25.40.10">
    <property type="entry name" value="Tetratricopeptide repeat domain"/>
    <property type="match status" value="1"/>
</dbReference>
<dbReference type="EMBL" id="LSBJ02000001">
    <property type="protein sequence ID" value="OAQ61022.2"/>
    <property type="molecule type" value="Genomic_DNA"/>
</dbReference>
<evidence type="ECO:0000256" key="1">
    <source>
        <dbReference type="ARBA" id="ARBA00022737"/>
    </source>
</evidence>
<feature type="compositionally biased region" description="Polar residues" evidence="6">
    <location>
        <begin position="1254"/>
        <end position="1278"/>
    </location>
</feature>
<dbReference type="InterPro" id="IPR051578">
    <property type="entry name" value="GDPD"/>
</dbReference>
<keyword evidence="9" id="KW-0808">Transferase</keyword>
<keyword evidence="2" id="KW-0378">Hydrolase</keyword>
<dbReference type="InterPro" id="IPR002110">
    <property type="entry name" value="Ankyrin_rpt"/>
</dbReference>
<evidence type="ECO:0000259" key="7">
    <source>
        <dbReference type="PROSITE" id="PS51382"/>
    </source>
</evidence>
<dbReference type="InterPro" id="IPR017946">
    <property type="entry name" value="PLC-like_Pdiesterase_TIM-brl"/>
</dbReference>
<dbReference type="KEGG" id="pchm:VFPPC_02048"/>
<feature type="coiled-coil region" evidence="5">
    <location>
        <begin position="61"/>
        <end position="88"/>
    </location>
</feature>
<dbReference type="PANTHER" id="PTHR22958">
    <property type="entry name" value="GLYCEROPHOSPHORYL DIESTER PHOSPHODIESTERASE"/>
    <property type="match status" value="1"/>
</dbReference>
<keyword evidence="1" id="KW-0677">Repeat</keyword>
<feature type="domain" description="GP-PDE" evidence="8">
    <location>
        <begin position="1461"/>
        <end position="1794"/>
    </location>
</feature>
<protein>
    <submittedName>
        <fullName evidence="9">Cyclin dependent kinase (Pho85)</fullName>
    </submittedName>
</protein>
<feature type="compositionally biased region" description="Basic and acidic residues" evidence="6">
    <location>
        <begin position="1546"/>
        <end position="1564"/>
    </location>
</feature>